<evidence type="ECO:0000256" key="2">
    <source>
        <dbReference type="SAM" id="SignalP"/>
    </source>
</evidence>
<feature type="coiled-coil region" evidence="1">
    <location>
        <begin position="98"/>
        <end position="145"/>
    </location>
</feature>
<evidence type="ECO:0000256" key="1">
    <source>
        <dbReference type="SAM" id="Coils"/>
    </source>
</evidence>
<feature type="chain" id="PRO_5003508443" evidence="2">
    <location>
        <begin position="24"/>
        <end position="915"/>
    </location>
</feature>
<protein>
    <submittedName>
        <fullName evidence="4">Surface layer protein</fullName>
    </submittedName>
</protein>
<evidence type="ECO:0000313" key="4">
    <source>
        <dbReference type="EMBL" id="CCE60595.1"/>
    </source>
</evidence>
<feature type="coiled-coil region" evidence="1">
    <location>
        <begin position="171"/>
        <end position="233"/>
    </location>
</feature>
<dbReference type="Pfam" id="PF00395">
    <property type="entry name" value="SLH"/>
    <property type="match status" value="1"/>
</dbReference>
<dbReference type="EMBL" id="HE611334">
    <property type="protein sequence ID" value="CCE60595.1"/>
    <property type="molecule type" value="Genomic_DNA"/>
</dbReference>
<dbReference type="Gene3D" id="1.10.287.1490">
    <property type="match status" value="1"/>
</dbReference>
<feature type="domain" description="SLH" evidence="3">
    <location>
        <begin position="21"/>
        <end position="84"/>
    </location>
</feature>
<proteinExistence type="predicted"/>
<keyword evidence="1" id="KW-0175">Coiled coil</keyword>
<keyword evidence="2" id="KW-0732">Signal</keyword>
<sequence length="915" mass="96394">MKKRLVTLLAGLLTVLSMGFGLAQFSDVPAGHWAKEAVEALAAKGIILGFPDGTFRGNENLTRYQAALLIYRLLQQIEEELKTQGTSPTMEALAPEDLEALKNAVQELAAELASLGVRVSALEDSAATKEDIARLEAMIAELKGQPMPEPGMDQAALKDLMDRVEAASIAADTALAQAQQLAERLDALAQDVEGVKGDLAGLRSQVEANADAIQALNELAVLLNQDVLSLQDRVTALEKLVSGGQELPDLEQFATKEDVAAVQEFAAALRSDLVSLSEKVTKLEGTVGELSSKVSTLERNAFTISGSLSLSYGAFAGSGTPFDIDRVFSSNFSTGDSSDNGSLVVDETELGQQSEGVTTAELSLTLQTGKLEGTSDPGKLNTYPEFVQFSIKGYFLNSDAASGEYAGENNSSSYFRLYVDSVSTTLAVAKDQTLSFSFGRSVQTKFSEYVFDNDGVSYGHGFVATYKPGVLGATLTGVYASKGADDGDFLYVRGARLALAPFEAFSLAGSVAQQGGDILGGGAGAITVYGVDGSLKLGPIGLSGEYFASDAAANANGYYVKASAALGPVSVEGNYRNIGAGVTPANMLSYDALPANDANAAPFHADQQGYGAKATLGLGPLSLTGFYDTYTGTGARTYYGGEAAVKFSGFTLKGYYKVADAGNDGTPDDAADAETADTNSYVTSGSNYTQYGAELSHDGAAEDALIKNLNLTVSYDVRPNYTPGAKTDIAVYGTYSVEVAILKATLLGRYHSVDVSGNTASSYTTVKYGVKAETQPLAIVLKPSLMGEYVARTTNGGTANNAETKYAVGLKLGEFLFPNSSLEVKYGSYQGQNISAVLTGNAEKAWDAAYDYLYDTNVNAAGINGSVTGFYVTWSYWDLVFSYADFIVDNNGTPEHGRGFKINYTVKWGSRSTTP</sequence>
<name>G8BM83_THETH</name>
<gene>
    <name evidence="4" type="primary">slpA</name>
</gene>
<dbReference type="PROSITE" id="PS51272">
    <property type="entry name" value="SLH"/>
    <property type="match status" value="1"/>
</dbReference>
<dbReference type="PANTHER" id="PTHR43308:SF1">
    <property type="entry name" value="OUTER MEMBRANE PROTEIN ALPHA"/>
    <property type="match status" value="1"/>
</dbReference>
<reference evidence="4" key="1">
    <citation type="submission" date="2011-11" db="EMBL/GenBank/DDBJ databases">
        <title>Omp85 dependent secretion of an S-layer protein in ancient bacteria.</title>
        <authorList>
            <person name="Acosta F.F."/>
            <person name="Berenguer J."/>
        </authorList>
    </citation>
    <scope>NUCLEOTIDE SEQUENCE</scope>
    <source>
        <strain evidence="4">PRQ25</strain>
    </source>
</reference>
<evidence type="ECO:0000259" key="3">
    <source>
        <dbReference type="PROSITE" id="PS51272"/>
    </source>
</evidence>
<dbReference type="InterPro" id="IPR051465">
    <property type="entry name" value="Cell_Envelope_Struct_Comp"/>
</dbReference>
<dbReference type="Pfam" id="PF21620">
    <property type="entry name" value="SlpA_C"/>
    <property type="match status" value="1"/>
</dbReference>
<dbReference type="InterPro" id="IPR048736">
    <property type="entry name" value="SlpA_C"/>
</dbReference>
<dbReference type="AlphaFoldDB" id="G8BM83"/>
<feature type="signal peptide" evidence="2">
    <location>
        <begin position="1"/>
        <end position="23"/>
    </location>
</feature>
<accession>G8BM83</accession>
<organism evidence="4">
    <name type="scientific">Thermus thermophilus</name>
    <dbReference type="NCBI Taxonomy" id="274"/>
    <lineage>
        <taxon>Bacteria</taxon>
        <taxon>Thermotogati</taxon>
        <taxon>Deinococcota</taxon>
        <taxon>Deinococci</taxon>
        <taxon>Thermales</taxon>
        <taxon>Thermaceae</taxon>
        <taxon>Thermus</taxon>
    </lineage>
</organism>
<dbReference type="PANTHER" id="PTHR43308">
    <property type="entry name" value="OUTER MEMBRANE PROTEIN ALPHA-RELATED"/>
    <property type="match status" value="1"/>
</dbReference>
<dbReference type="InterPro" id="IPR001119">
    <property type="entry name" value="SLH_dom"/>
</dbReference>